<organism evidence="1 2">
    <name type="scientific">Planktosalinus lacus</name>
    <dbReference type="NCBI Taxonomy" id="1526573"/>
    <lineage>
        <taxon>Bacteria</taxon>
        <taxon>Pseudomonadati</taxon>
        <taxon>Bacteroidota</taxon>
        <taxon>Flavobacteriia</taxon>
        <taxon>Flavobacteriales</taxon>
        <taxon>Flavobacteriaceae</taxon>
        <taxon>Planktosalinus</taxon>
    </lineage>
</organism>
<reference evidence="1" key="2">
    <citation type="submission" date="2020-09" db="EMBL/GenBank/DDBJ databases">
        <authorList>
            <person name="Sun Q."/>
            <person name="Zhou Y."/>
        </authorList>
    </citation>
    <scope>NUCLEOTIDE SEQUENCE</scope>
    <source>
        <strain evidence="1">CGMCC 1.12924</strain>
    </source>
</reference>
<dbReference type="EMBL" id="BMGK01000003">
    <property type="protein sequence ID" value="GGD86444.1"/>
    <property type="molecule type" value="Genomic_DNA"/>
</dbReference>
<name>A0A8J2V8D2_9FLAO</name>
<accession>A0A8J2V8D2</accession>
<evidence type="ECO:0000313" key="2">
    <source>
        <dbReference type="Proteomes" id="UP000652231"/>
    </source>
</evidence>
<dbReference type="GO" id="GO:0006508">
    <property type="term" value="P:proteolysis"/>
    <property type="evidence" value="ECO:0007669"/>
    <property type="project" value="UniProtKB-KW"/>
</dbReference>
<dbReference type="RefSeq" id="WP_188439759.1">
    <property type="nucleotide sequence ID" value="NZ_BMGK01000003.1"/>
</dbReference>
<sequence>MSKEDYPKNILTIDNQIKQLKQRGLVIEDDNLAKQYLKNISYFRLQGFWWELQADKKKHLFKKGTTFETVVSLYTFDRKLRLLIFDAIERIEVALRTKMIYYISIENNNWWWYENKNLFFNMDFFEESIKDIDKELNRSKEVFIETHFENYGSQDRPPCYKTFEILSLGTLSKIYGNLKNDLDCKKRLAIEFDLPNENFLKSWMNSFNVVRNICAHHSRLWNRNIHIPPKQLSKPNSNFILIPNNDMSVYYSLSCIIYILNKVSPGHTTKESLVSLFNNNPDRLAEMGFSENWRNQLLWA</sequence>
<dbReference type="Proteomes" id="UP000652231">
    <property type="component" value="Unassembled WGS sequence"/>
</dbReference>
<keyword evidence="1" id="KW-0378">Hydrolase</keyword>
<proteinExistence type="predicted"/>
<dbReference type="Pfam" id="PF07751">
    <property type="entry name" value="Abi_2"/>
    <property type="match status" value="1"/>
</dbReference>
<evidence type="ECO:0000313" key="1">
    <source>
        <dbReference type="EMBL" id="GGD86444.1"/>
    </source>
</evidence>
<dbReference type="AlphaFoldDB" id="A0A8J2V8D2"/>
<keyword evidence="2" id="KW-1185">Reference proteome</keyword>
<comment type="caution">
    <text evidence="1">The sequence shown here is derived from an EMBL/GenBank/DDBJ whole genome shotgun (WGS) entry which is preliminary data.</text>
</comment>
<gene>
    <name evidence="1" type="ORF">GCM10011312_08100</name>
</gene>
<protein>
    <submittedName>
        <fullName evidence="1">CAAX amino protease</fullName>
    </submittedName>
</protein>
<keyword evidence="1" id="KW-0645">Protease</keyword>
<dbReference type="GO" id="GO:0008233">
    <property type="term" value="F:peptidase activity"/>
    <property type="evidence" value="ECO:0007669"/>
    <property type="project" value="UniProtKB-KW"/>
</dbReference>
<dbReference type="InterPro" id="IPR011664">
    <property type="entry name" value="Abi_system_AbiD/AbiF-like"/>
</dbReference>
<reference evidence="1" key="1">
    <citation type="journal article" date="2014" name="Int. J. Syst. Evol. Microbiol.">
        <title>Complete genome sequence of Corynebacterium casei LMG S-19264T (=DSM 44701T), isolated from a smear-ripened cheese.</title>
        <authorList>
            <consortium name="US DOE Joint Genome Institute (JGI-PGF)"/>
            <person name="Walter F."/>
            <person name="Albersmeier A."/>
            <person name="Kalinowski J."/>
            <person name="Ruckert C."/>
        </authorList>
    </citation>
    <scope>NUCLEOTIDE SEQUENCE</scope>
    <source>
        <strain evidence="1">CGMCC 1.12924</strain>
    </source>
</reference>